<reference evidence="3" key="1">
    <citation type="submission" date="2013-10" db="EMBL/GenBank/DDBJ databases">
        <title>Genomic analysis of the causative agents of coccidiosis in chickens.</title>
        <authorList>
            <person name="Reid A.J."/>
            <person name="Blake D."/>
            <person name="Billington K."/>
            <person name="Browne H."/>
            <person name="Dunn M."/>
            <person name="Hung S."/>
            <person name="Kawahara F."/>
            <person name="Miranda-Saavedra D."/>
            <person name="Mourier T."/>
            <person name="Nagra H."/>
            <person name="Otto T.D."/>
            <person name="Rawlings N."/>
            <person name="Sanchez A."/>
            <person name="Sanders M."/>
            <person name="Subramaniam C."/>
            <person name="Tay Y."/>
            <person name="Dear P."/>
            <person name="Doerig C."/>
            <person name="Gruber A."/>
            <person name="Parkinson J."/>
            <person name="Shirley M."/>
            <person name="Wan K.L."/>
            <person name="Berriman M."/>
            <person name="Tomley F."/>
            <person name="Pain A."/>
        </authorList>
    </citation>
    <scope>NUCLEOTIDE SEQUENCE</scope>
    <source>
        <strain evidence="3">Houghton</strain>
    </source>
</reference>
<organism evidence="3 4">
    <name type="scientific">Eimeria acervulina</name>
    <name type="common">Coccidian parasite</name>
    <dbReference type="NCBI Taxonomy" id="5801"/>
    <lineage>
        <taxon>Eukaryota</taxon>
        <taxon>Sar</taxon>
        <taxon>Alveolata</taxon>
        <taxon>Apicomplexa</taxon>
        <taxon>Conoidasida</taxon>
        <taxon>Coccidia</taxon>
        <taxon>Eucoccidiorida</taxon>
        <taxon>Eimeriorina</taxon>
        <taxon>Eimeriidae</taxon>
        <taxon>Eimeria</taxon>
    </lineage>
</organism>
<feature type="compositionally biased region" description="Basic and acidic residues" evidence="1">
    <location>
        <begin position="286"/>
        <end position="302"/>
    </location>
</feature>
<evidence type="ECO:0000256" key="1">
    <source>
        <dbReference type="SAM" id="MobiDB-lite"/>
    </source>
</evidence>
<protein>
    <recommendedName>
        <fullName evidence="2">Single-stranded DNA binding protein Ssb-like OB fold domain-containing protein</fullName>
    </recommendedName>
</protein>
<dbReference type="InterPro" id="IPR012340">
    <property type="entry name" value="NA-bd_OB-fold"/>
</dbReference>
<dbReference type="OrthoDB" id="2274046at2759"/>
<evidence type="ECO:0000313" key="4">
    <source>
        <dbReference type="Proteomes" id="UP000018050"/>
    </source>
</evidence>
<dbReference type="Proteomes" id="UP000018050">
    <property type="component" value="Unassembled WGS sequence"/>
</dbReference>
<dbReference type="VEuPathDB" id="ToxoDB:EAH_00019290"/>
<proteinExistence type="predicted"/>
<dbReference type="RefSeq" id="XP_013252811.1">
    <property type="nucleotide sequence ID" value="XM_013397357.1"/>
</dbReference>
<dbReference type="Pfam" id="PF21473">
    <property type="entry name" value="OB_Ssb-like"/>
    <property type="match status" value="1"/>
</dbReference>
<sequence length="483" mass="52127">MAESFTVDSVDTGSPSFTLNSGPYRNIPVYVHQAKGLPADAWEQVRTNPLFGEWASNLCHEGRLKVDRITIQQLKPEICINVEATTSQGTSVNGPVVLRPMQSAVLIVLRNSVTNLELCVFCKRPDLSSGLCESLALVEGSFDQQGKLEGPCAALLEKHLNLSLHRDDCVDLLTAAHGRAVGDSGVTCCPSSATSEAPPAIRSRLLLYRSVVAPEVLQQLEHDVGRTKRHGFPPATIGSAEEGEGLLGLSVVYMGDTWRATLDPRAVFALFLLVEFRYHQLKLPKPPRDAAHDGKGLARRGDGVGNTTLGAPPKKAAAQFRKISSLTPLCTGVNLRVKVVEPIKPAPDVILPRGQAIKRATMVVGDDEAMITLNLEGGQLELPDVVNTPLLIRNAKIKMEEGHMRLAVDKWGKISDARDDDFKDFNFSVCTARDMSEQEYELVHMPGGQFAEAGKARAANGTPSAVVSLRQRALSAAPVLLAA</sequence>
<dbReference type="InterPro" id="IPR048970">
    <property type="entry name" value="OB_Ssb-like"/>
</dbReference>
<feature type="domain" description="Single-stranded DNA binding protein Ssb-like OB fold" evidence="2">
    <location>
        <begin position="326"/>
        <end position="415"/>
    </location>
</feature>
<evidence type="ECO:0000259" key="2">
    <source>
        <dbReference type="Pfam" id="PF21473"/>
    </source>
</evidence>
<accession>U6GDP7</accession>
<evidence type="ECO:0000313" key="3">
    <source>
        <dbReference type="EMBL" id="CDI76694.1"/>
    </source>
</evidence>
<feature type="region of interest" description="Disordered" evidence="1">
    <location>
        <begin position="285"/>
        <end position="311"/>
    </location>
</feature>
<dbReference type="PANTHER" id="PTHR31472">
    <property type="entry name" value="OS05G0244600 PROTEIN"/>
    <property type="match status" value="1"/>
</dbReference>
<keyword evidence="4" id="KW-1185">Reference proteome</keyword>
<reference evidence="3" key="2">
    <citation type="submission" date="2013-10" db="EMBL/GenBank/DDBJ databases">
        <authorList>
            <person name="Aslett M."/>
        </authorList>
    </citation>
    <scope>NUCLEOTIDE SEQUENCE</scope>
    <source>
        <strain evidence="3">Houghton</strain>
    </source>
</reference>
<dbReference type="OMA" id="QSHGECK"/>
<dbReference type="EMBL" id="HG670446">
    <property type="protein sequence ID" value="CDI76694.1"/>
    <property type="molecule type" value="Genomic_DNA"/>
</dbReference>
<name>U6GDP7_EIMAC</name>
<dbReference type="SUPFAM" id="SSF50249">
    <property type="entry name" value="Nucleic acid-binding proteins"/>
    <property type="match status" value="1"/>
</dbReference>
<gene>
    <name evidence="3" type="ORF">EAH_00019290</name>
</gene>
<dbReference type="PANTHER" id="PTHR31472:SF5">
    <property type="entry name" value="OS05G0244600 PROTEIN"/>
    <property type="match status" value="1"/>
</dbReference>
<dbReference type="AlphaFoldDB" id="U6GDP7"/>
<dbReference type="Gene3D" id="2.40.50.140">
    <property type="entry name" value="Nucleic acid-binding proteins"/>
    <property type="match status" value="1"/>
</dbReference>
<dbReference type="GeneID" id="25269999"/>